<evidence type="ECO:0000256" key="9">
    <source>
        <dbReference type="RuleBase" id="RU365093"/>
    </source>
</evidence>
<name>A0AAN0RHB2_9RHOB</name>
<evidence type="ECO:0000259" key="12">
    <source>
        <dbReference type="Pfam" id="PF26002"/>
    </source>
</evidence>
<evidence type="ECO:0000256" key="8">
    <source>
        <dbReference type="ARBA" id="ARBA00023136"/>
    </source>
</evidence>
<dbReference type="Pfam" id="PF25994">
    <property type="entry name" value="HH_AprE"/>
    <property type="match status" value="1"/>
</dbReference>
<evidence type="ECO:0000256" key="3">
    <source>
        <dbReference type="ARBA" id="ARBA00022448"/>
    </source>
</evidence>
<evidence type="ECO:0000256" key="5">
    <source>
        <dbReference type="ARBA" id="ARBA00022519"/>
    </source>
</evidence>
<feature type="domain" description="AprE-like beta-barrel" evidence="12">
    <location>
        <begin position="287"/>
        <end position="376"/>
    </location>
</feature>
<proteinExistence type="inferred from homology"/>
<evidence type="ECO:0000313" key="13">
    <source>
        <dbReference type="EMBL" id="AII86256.1"/>
    </source>
</evidence>
<keyword evidence="6" id="KW-0812">Transmembrane</keyword>
<dbReference type="GO" id="GO:0005886">
    <property type="term" value="C:plasma membrane"/>
    <property type="evidence" value="ECO:0007669"/>
    <property type="project" value="UniProtKB-SubCell"/>
</dbReference>
<gene>
    <name evidence="13" type="ORF">RCA23_c06980</name>
</gene>
<reference evidence="13 14" key="1">
    <citation type="journal article" date="2014" name="ISME J.">
        <title>Adaptation of an abundant Roseobacter RCA organism to pelagic systems revealed by genomic and transcriptomic analyses.</title>
        <authorList>
            <person name="Voget S."/>
            <person name="Wemheuer B."/>
            <person name="Brinkhoff T."/>
            <person name="Vollmers J."/>
            <person name="Dietrich S."/>
            <person name="Giebel H.A."/>
            <person name="Beardsley C."/>
            <person name="Sardemann C."/>
            <person name="Bakenhus I."/>
            <person name="Billerbeck S."/>
            <person name="Daniel R."/>
            <person name="Simon M."/>
        </authorList>
    </citation>
    <scope>NUCLEOTIDE SEQUENCE [LARGE SCALE GENOMIC DNA]</scope>
    <source>
        <strain evidence="13 14">RCA23</strain>
    </source>
</reference>
<dbReference type="InterPro" id="IPR058781">
    <property type="entry name" value="HH_AprE-like"/>
</dbReference>
<keyword evidence="14" id="KW-1185">Reference proteome</keyword>
<feature type="coiled-coil region" evidence="10">
    <location>
        <begin position="109"/>
        <end position="143"/>
    </location>
</feature>
<dbReference type="InterPro" id="IPR010129">
    <property type="entry name" value="T1SS_HlyD"/>
</dbReference>
<dbReference type="InterPro" id="IPR050739">
    <property type="entry name" value="MFP"/>
</dbReference>
<dbReference type="NCBIfam" id="TIGR01843">
    <property type="entry name" value="type_I_hlyD"/>
    <property type="match status" value="1"/>
</dbReference>
<accession>A0AAN0RHB2</accession>
<evidence type="ECO:0000259" key="11">
    <source>
        <dbReference type="Pfam" id="PF25994"/>
    </source>
</evidence>
<dbReference type="EMBL" id="CP003984">
    <property type="protein sequence ID" value="AII86256.1"/>
    <property type="molecule type" value="Genomic_DNA"/>
</dbReference>
<dbReference type="AlphaFoldDB" id="A0AAN0RHB2"/>
<dbReference type="Pfam" id="PF26002">
    <property type="entry name" value="Beta-barrel_AprE"/>
    <property type="match status" value="1"/>
</dbReference>
<protein>
    <recommendedName>
        <fullName evidence="9">Membrane fusion protein (MFP) family protein</fullName>
    </recommendedName>
</protein>
<keyword evidence="10" id="KW-0175">Coiled coil</keyword>
<dbReference type="GO" id="GO:0015031">
    <property type="term" value="P:protein transport"/>
    <property type="evidence" value="ECO:0007669"/>
    <property type="project" value="InterPro"/>
</dbReference>
<evidence type="ECO:0000256" key="10">
    <source>
        <dbReference type="SAM" id="Coils"/>
    </source>
</evidence>
<comment type="subcellular location">
    <subcellularLocation>
        <location evidence="1 9">Cell inner membrane</location>
        <topology evidence="1 9">Single-pass membrane protein</topology>
    </subcellularLocation>
</comment>
<dbReference type="Proteomes" id="UP000028680">
    <property type="component" value="Chromosome"/>
</dbReference>
<evidence type="ECO:0000256" key="2">
    <source>
        <dbReference type="ARBA" id="ARBA00009477"/>
    </source>
</evidence>
<feature type="coiled-coil region" evidence="10">
    <location>
        <begin position="189"/>
        <end position="252"/>
    </location>
</feature>
<evidence type="ECO:0000256" key="6">
    <source>
        <dbReference type="ARBA" id="ARBA00022692"/>
    </source>
</evidence>
<evidence type="ECO:0000256" key="7">
    <source>
        <dbReference type="ARBA" id="ARBA00022989"/>
    </source>
</evidence>
<keyword evidence="8" id="KW-0472">Membrane</keyword>
<feature type="domain" description="AprE-like long alpha-helical hairpin" evidence="11">
    <location>
        <begin position="63"/>
        <end position="244"/>
    </location>
</feature>
<dbReference type="Gene3D" id="2.40.30.170">
    <property type="match status" value="1"/>
</dbReference>
<keyword evidence="3 9" id="KW-0813">Transport</keyword>
<keyword evidence="5 9" id="KW-0997">Cell inner membrane</keyword>
<dbReference type="PANTHER" id="PTHR30386">
    <property type="entry name" value="MEMBRANE FUSION SUBUNIT OF EMRAB-TOLC MULTIDRUG EFFLUX PUMP"/>
    <property type="match status" value="1"/>
</dbReference>
<dbReference type="PANTHER" id="PTHR30386:SF26">
    <property type="entry name" value="TRANSPORT PROTEIN COMB"/>
    <property type="match status" value="1"/>
</dbReference>
<evidence type="ECO:0000313" key="14">
    <source>
        <dbReference type="Proteomes" id="UP000028680"/>
    </source>
</evidence>
<dbReference type="KEGG" id="ptp:RCA23_c06980"/>
<evidence type="ECO:0000256" key="4">
    <source>
        <dbReference type="ARBA" id="ARBA00022475"/>
    </source>
</evidence>
<evidence type="ECO:0000256" key="1">
    <source>
        <dbReference type="ARBA" id="ARBA00004377"/>
    </source>
</evidence>
<dbReference type="PRINTS" id="PR01490">
    <property type="entry name" value="RTXTOXIND"/>
</dbReference>
<dbReference type="InterPro" id="IPR058982">
    <property type="entry name" value="Beta-barrel_AprE"/>
</dbReference>
<organism evidence="13 14">
    <name type="scientific">Planktomarina temperata RCA23</name>
    <dbReference type="NCBI Taxonomy" id="666509"/>
    <lineage>
        <taxon>Bacteria</taxon>
        <taxon>Pseudomonadati</taxon>
        <taxon>Pseudomonadota</taxon>
        <taxon>Alphaproteobacteria</taxon>
        <taxon>Rhodobacterales</taxon>
        <taxon>Paracoccaceae</taxon>
        <taxon>Planktomarina</taxon>
    </lineage>
</organism>
<keyword evidence="4 9" id="KW-1003">Cell membrane</keyword>
<comment type="similarity">
    <text evidence="2 9">Belongs to the membrane fusion protein (MFP) (TC 8.A.1) family.</text>
</comment>
<keyword evidence="7" id="KW-1133">Transmembrane helix</keyword>
<sequence>MWANYTQLDLVTRGSGRVIADGQNKNVQSPERGTIATYVVEEGSSVTAGQIIATISPIEAEGVLEELEARLSNLRLKMIRLDAELNGNSIASVRGKATDYSDALLDAEIELMASRRESLNAELKNLKQDKQRKGKALLSLKAEIDGQRVLQTLLSKEMLEVLPLVDAGVLGSSERFRLEREEASIRTQLQVLSERVAQTELEIEQIDSQLGAVQINYNTEIYQERSQVTGEIAELEVRLPAIRQRLNETEIRSPIDGIVNRVFFNSVGAVVSSGEVVAEIVPTGGQLLIEAFVDPKDIATIEPGQAAKISLTAYDPSKYGFLLGTLTKVSADTVFREETKSSAYSVNVSIDTEIYESEDMPVSIVPGMIAQVDIIRGERTILEYFWQPIAKMKDTAFRE</sequence>